<feature type="transmembrane region" description="Helical" evidence="2">
    <location>
        <begin position="419"/>
        <end position="444"/>
    </location>
</feature>
<feature type="region of interest" description="Disordered" evidence="1">
    <location>
        <begin position="1282"/>
        <end position="1302"/>
    </location>
</feature>
<evidence type="ECO:0000256" key="1">
    <source>
        <dbReference type="SAM" id="MobiDB-lite"/>
    </source>
</evidence>
<gene>
    <name evidence="3" type="ORF">BU14_0283s0007</name>
</gene>
<feature type="region of interest" description="Disordered" evidence="1">
    <location>
        <begin position="608"/>
        <end position="639"/>
    </location>
</feature>
<dbReference type="EMBL" id="KV918941">
    <property type="protein sequence ID" value="OSX74575.1"/>
    <property type="molecule type" value="Genomic_DNA"/>
</dbReference>
<keyword evidence="4" id="KW-1185">Reference proteome</keyword>
<accession>A0A1X6P1D2</accession>
<evidence type="ECO:0000313" key="3">
    <source>
        <dbReference type="EMBL" id="OSX74575.1"/>
    </source>
</evidence>
<keyword evidence="2" id="KW-0472">Membrane</keyword>
<evidence type="ECO:0000313" key="4">
    <source>
        <dbReference type="Proteomes" id="UP000218209"/>
    </source>
</evidence>
<protein>
    <submittedName>
        <fullName evidence="3">Uncharacterized protein</fullName>
    </submittedName>
</protein>
<feature type="compositionally biased region" description="Basic residues" evidence="1">
    <location>
        <begin position="1474"/>
        <end position="1490"/>
    </location>
</feature>
<proteinExistence type="predicted"/>
<feature type="region of interest" description="Disordered" evidence="1">
    <location>
        <begin position="1401"/>
        <end position="1510"/>
    </location>
</feature>
<feature type="compositionally biased region" description="Polar residues" evidence="1">
    <location>
        <begin position="1407"/>
        <end position="1418"/>
    </location>
</feature>
<keyword evidence="2" id="KW-0812">Transmembrane</keyword>
<dbReference type="Proteomes" id="UP000218209">
    <property type="component" value="Unassembled WGS sequence"/>
</dbReference>
<feature type="region of interest" description="Disordered" evidence="1">
    <location>
        <begin position="1021"/>
        <end position="1042"/>
    </location>
</feature>
<feature type="region of interest" description="Disordered" evidence="1">
    <location>
        <begin position="349"/>
        <end position="382"/>
    </location>
</feature>
<feature type="region of interest" description="Disordered" evidence="1">
    <location>
        <begin position="1346"/>
        <end position="1382"/>
    </location>
</feature>
<keyword evidence="2" id="KW-1133">Transmembrane helix</keyword>
<organism evidence="3 4">
    <name type="scientific">Porphyra umbilicalis</name>
    <name type="common">Purple laver</name>
    <name type="synonym">Red alga</name>
    <dbReference type="NCBI Taxonomy" id="2786"/>
    <lineage>
        <taxon>Eukaryota</taxon>
        <taxon>Rhodophyta</taxon>
        <taxon>Bangiophyceae</taxon>
        <taxon>Bangiales</taxon>
        <taxon>Bangiaceae</taxon>
        <taxon>Porphyra</taxon>
    </lineage>
</organism>
<feature type="compositionally biased region" description="Basic and acidic residues" evidence="1">
    <location>
        <begin position="536"/>
        <end position="554"/>
    </location>
</feature>
<name>A0A1X6P1D2_PORUM</name>
<feature type="region of interest" description="Disordered" evidence="1">
    <location>
        <begin position="529"/>
        <end position="555"/>
    </location>
</feature>
<sequence>MDGRHYARHSPRVVYALALRVGLRKPALMNGCIEAAPRAPWGGVRRGVYSAWSRSLCRRSRTGVHVAPRADGQRIQASALVGESGVRISRRAPVCIGTWCTGVEHPRASLRVRAIEWSSRRDPYRSRNEHSCRRRRVVVAAAECDEGEQRENGVCERAGCQRPPMRLDTVVPDHADGLLFASLFSFFLDAFHRRCFWLYTPLPSYAGFPSAHRRLNTLGSPQSLFYASGSSGAQEGFFVPPRQRRIRASDTEGKYDTMIQRRVAQTRHMAQKATASTPSSERRVHSVRLATSLSRIAGAAVVDDGSSAGDNVAADCFCAADERFSRSTSRTATGLGTAVPFPARVLRRRASAASPKADLPRRALAPPDGRGEVPTAGALSPVSGGPLPADTPTKFSPAFAAALFLVLVSAPARARGLALVVLLGVAAILELGLAAVLAVGLAAILELGLAAVLALGLAAVSARTLALVLALELIPDLAPSFAPTSVERLGAANTSCGGGQAAVEPGAAADRPVTGAAVDLRVIALEAATAVGEPSNEERPPDGSEEGGRGEVGRESVVLDTSALGRAGAEAPVDNAADASDGDVELFAPRGERDTLGECEVCKAPAPRLGGASPTVRAPCEGTRPGRIGDEPALDGRGGTEVGQVPPGAAVTEAADDAAQGGAVAVVKDVAVAVRLEDGVEAAAASGAVAVVVDAAAARGVEEVPGAAGAGGAVATADGFAATLGVEEGAGAAGAGDVVAATDGFDAALGLEEGAGAAGAGGAVAAADGFAAALSSEERAGAAAAGGVGADVDGVAAGRGVDDRVRANGGGRGDGGVAPLPRDEPVVANAPARITDARLPLEDARGLFDAARATKVARRSSAAALAAAAAVLGVLAALLPDCAIAAGWWGGRQGALEKSWPGRRGSACCPANAAGDGAILGAALKSDNPESDSPEDDRTLAGGSAVGLKPAINPEFVGVGLVTLVDEQQILGDAALDRECPGDVQPRQHRLDDTFRGLLLWIRELDQRVVDHDGQRPQLLCPWLAGPPRQNQPRSPPRPRPRHRLVADHERLPQQCHAVPCGDDRLGHVHGGVGRGVGGRWSCDRPIAPQPLDHWLSGGARTGSRRRALVLVVLLALIVFDPRQGVIPDSVKRAAAATTSNCGRGSAWCPRSGSSRRRIFLNVSVDNGGSSRLCNGQLSIGRCQPARVASCRTHAHHRAALDARRGPTGAPGGPRQPCRLVRPITAADDRVSLTTIVSLPRGGPGTAQAGSSSLTCCEVTAPMRRSPTASTKEVQVARAASSTEADTIAAGPPEQGCHPRRVPRRRTTHGRFKLPVDTPAAAQANDSCDKRRREELAPAKCAVANKGRREELAPRRAPSPTATGAREAKEMTSQAGHSHVAAEAKKSQLRYCFDLAATGEAEGAPTQRPTQQVTSWQSAKRAPRGGVRPASAPATVTAGGTRTPPTRAAEGPTDACRPEPATQARAGTPARESTHRRKVTSGRPARKGRVCRSSPKAECRSRSAQARAHRTRRELGRVLVRKLHFAGSPCCCKAIAKELPEIFARFCRHPLANGGGPNTARGGGKRGIPGPVLRLPYCAPPSRRRQLRHEAYNRNVCGQT</sequence>
<reference evidence="3 4" key="1">
    <citation type="submission" date="2017-03" db="EMBL/GenBank/DDBJ databases">
        <title>WGS assembly of Porphyra umbilicalis.</title>
        <authorList>
            <person name="Brawley S.H."/>
            <person name="Blouin N.A."/>
            <person name="Ficko-Blean E."/>
            <person name="Wheeler G.L."/>
            <person name="Lohr M."/>
            <person name="Goodson H.V."/>
            <person name="Jenkins J.W."/>
            <person name="Blaby-Haas C.E."/>
            <person name="Helliwell K.E."/>
            <person name="Chan C."/>
            <person name="Marriage T."/>
            <person name="Bhattacharya D."/>
            <person name="Klein A.S."/>
            <person name="Badis Y."/>
            <person name="Brodie J."/>
            <person name="Cao Y."/>
            <person name="Collen J."/>
            <person name="Dittami S.M."/>
            <person name="Gachon C.M."/>
            <person name="Green B.R."/>
            <person name="Karpowicz S."/>
            <person name="Kim J.W."/>
            <person name="Kudahl U."/>
            <person name="Lin S."/>
            <person name="Michel G."/>
            <person name="Mittag M."/>
            <person name="Olson B.J."/>
            <person name="Pangilinan J."/>
            <person name="Peng Y."/>
            <person name="Qiu H."/>
            <person name="Shu S."/>
            <person name="Singer J.T."/>
            <person name="Smith A.G."/>
            <person name="Sprecher B.N."/>
            <person name="Wagner V."/>
            <person name="Wang W."/>
            <person name="Wang Z.-Y."/>
            <person name="Yan J."/>
            <person name="Yarish C."/>
            <person name="Zoeuner-Riek S."/>
            <person name="Zhuang Y."/>
            <person name="Zou Y."/>
            <person name="Lindquist E.A."/>
            <person name="Grimwood J."/>
            <person name="Barry K."/>
            <person name="Rokhsar D.S."/>
            <person name="Schmutz J."/>
            <person name="Stiller J.W."/>
            <person name="Grossman A.R."/>
            <person name="Prochnik S.E."/>
        </authorList>
    </citation>
    <scope>NUCLEOTIDE SEQUENCE [LARGE SCALE GENOMIC DNA]</scope>
    <source>
        <strain evidence="3">4086291</strain>
    </source>
</reference>
<feature type="transmembrane region" description="Helical" evidence="2">
    <location>
        <begin position="450"/>
        <end position="471"/>
    </location>
</feature>
<evidence type="ECO:0000256" key="2">
    <source>
        <dbReference type="SAM" id="Phobius"/>
    </source>
</evidence>